<dbReference type="InterPro" id="IPR018946">
    <property type="entry name" value="PhoD-like_MPP"/>
</dbReference>
<evidence type="ECO:0000313" key="3">
    <source>
        <dbReference type="Proteomes" id="UP000036955"/>
    </source>
</evidence>
<gene>
    <name evidence="2" type="ORF">ACS77_01225</name>
</gene>
<dbReference type="OrthoDB" id="9795624at2"/>
<dbReference type="CDD" id="cd07389">
    <property type="entry name" value="MPP_PhoD"/>
    <property type="match status" value="1"/>
</dbReference>
<dbReference type="Pfam" id="PF09423">
    <property type="entry name" value="PhoD"/>
    <property type="match status" value="1"/>
</dbReference>
<accession>A0A0L1MNY1</accession>
<organism evidence="2 3">
    <name type="scientific">Pseudomonas syringae</name>
    <dbReference type="NCBI Taxonomy" id="317"/>
    <lineage>
        <taxon>Bacteria</taxon>
        <taxon>Pseudomonadati</taxon>
        <taxon>Pseudomonadota</taxon>
        <taxon>Gammaproteobacteria</taxon>
        <taxon>Pseudomonadales</taxon>
        <taxon>Pseudomonadaceae</taxon>
        <taxon>Pseudomonas</taxon>
    </lineage>
</organism>
<dbReference type="Proteomes" id="UP000036955">
    <property type="component" value="Unassembled WGS sequence"/>
</dbReference>
<evidence type="ECO:0000313" key="2">
    <source>
        <dbReference type="EMBL" id="KNH30111.1"/>
    </source>
</evidence>
<dbReference type="PATRIC" id="fig|317.197.peg.1275"/>
<sequence length="442" mass="50453">MARLILGHTTDTSIKVWVRASERWPVAFVDVVDCDNNATGPTKILDAQPMEFYTGVLEWKKLNPDTPYTVKVAFGKTRGAAPDERVRDAYTEGRFRTFPAVELTGSFSFVLGSCNLHSLGILERPDRAWVEISRVAKNNDARFMIHCGDQIYSDIPWQPSIDVQFFRDKYLDAWEDCVPARRTLTELAHYMILDDHELINNFDTATGSSTQALANAAIKAYWEFQHSHNPASRHAEHHYHYEFNYGAVKFFVMDTRYYRSTAQKCLLDEIQEDDLLRWLSRYRDDLKFVVTSVPFVGVVKNSEGDKWSDPAFEAQRSRILEHVLEKNVSRLTFLTGDMHTSYHATLQVSRGEKSTVINELMSSPINQYTPNIRPEQIYNMNHSHTLPNGISTLSSIDPDSFYGNHSNVMVIDVDMTSARQTVGYKIFRTTKTGAGPSGKFHP</sequence>
<name>A0A0L1MNY1_PSESX</name>
<protein>
    <submittedName>
        <fullName evidence="2">Phosphodiesterase</fullName>
    </submittedName>
</protein>
<dbReference type="InterPro" id="IPR052900">
    <property type="entry name" value="Phospholipid_Metab_Enz"/>
</dbReference>
<dbReference type="InterPro" id="IPR038607">
    <property type="entry name" value="PhoD-like_sf"/>
</dbReference>
<dbReference type="PANTHER" id="PTHR43606:SF2">
    <property type="entry name" value="ALKALINE PHOSPHATASE FAMILY PROTEIN (AFU_ORTHOLOGUE AFUA_5G03860)"/>
    <property type="match status" value="1"/>
</dbReference>
<dbReference type="Gene3D" id="3.60.21.70">
    <property type="entry name" value="PhoD-like phosphatase"/>
    <property type="match status" value="1"/>
</dbReference>
<dbReference type="EMBL" id="LFQK01000002">
    <property type="protein sequence ID" value="KNH30111.1"/>
    <property type="molecule type" value="Genomic_DNA"/>
</dbReference>
<comment type="caution">
    <text evidence="2">The sequence shown here is derived from an EMBL/GenBank/DDBJ whole genome shotgun (WGS) entry which is preliminary data.</text>
</comment>
<dbReference type="InterPro" id="IPR029052">
    <property type="entry name" value="Metallo-depent_PP-like"/>
</dbReference>
<dbReference type="SUPFAM" id="SSF56300">
    <property type="entry name" value="Metallo-dependent phosphatases"/>
    <property type="match status" value="1"/>
</dbReference>
<dbReference type="PANTHER" id="PTHR43606">
    <property type="entry name" value="PHOSPHATASE, PUTATIVE (AFU_ORTHOLOGUE AFUA_6G08710)-RELATED"/>
    <property type="match status" value="1"/>
</dbReference>
<feature type="domain" description="PhoD-like phosphatase metallophosphatase" evidence="1">
    <location>
        <begin position="130"/>
        <end position="380"/>
    </location>
</feature>
<reference evidence="2 3" key="1">
    <citation type="submission" date="2015-06" db="EMBL/GenBank/DDBJ databases">
        <authorList>
            <person name="Hoefler B.C."/>
            <person name="Straight P.D."/>
        </authorList>
    </citation>
    <scope>NUCLEOTIDE SEQUENCE [LARGE SCALE GENOMIC DNA]</scope>
    <source>
        <strain evidence="2 3">Riq4</strain>
    </source>
</reference>
<proteinExistence type="predicted"/>
<dbReference type="AlphaFoldDB" id="A0A0L1MNY1"/>
<evidence type="ECO:0000259" key="1">
    <source>
        <dbReference type="Pfam" id="PF09423"/>
    </source>
</evidence>